<reference evidence="10" key="1">
    <citation type="submission" date="2025-08" db="UniProtKB">
        <authorList>
            <consortium name="RefSeq"/>
        </authorList>
    </citation>
    <scope>IDENTIFICATION</scope>
</reference>
<dbReference type="KEGG" id="aplc:110980837"/>
<feature type="chain" id="PRO_5034479843" evidence="7">
    <location>
        <begin position="25"/>
        <end position="1210"/>
    </location>
</feature>
<dbReference type="Pfam" id="PF06060">
    <property type="entry name" value="Mesothelin"/>
    <property type="match status" value="1"/>
</dbReference>
<dbReference type="GO" id="GO:0007160">
    <property type="term" value="P:cell-matrix adhesion"/>
    <property type="evidence" value="ECO:0007669"/>
    <property type="project" value="TreeGrafter"/>
</dbReference>
<dbReference type="PANTHER" id="PTHR23412:SF17">
    <property type="entry name" value="OTOANCORIN"/>
    <property type="match status" value="1"/>
</dbReference>
<keyword evidence="6" id="KW-0325">Glycoprotein</keyword>
<sequence length="1210" mass="132799">MMQLFQLSLLVVFLAGLKYLEIRALERDDQWRSPAATRGHEWHEAFDPKEHDTDVLDDSRLHEVAKAYGDFFVPDGSGRTDLNMSAVMYQAEKQQREAMAGGGLGRPAFIKQPILPNTVLKRISPDIIRNMTASEVFQLQKVTEMSYESLAHLLSNLQPQEFDKLIALARNATNFETKIPDPTIAKAVIDSCHRQWGPVSEWTTKQVSKIGPMLTSLNIEQVKQLNEEVLIEVIRTFARVGFRGPATRTLVLKAKRSWGAIRTWNPDQFATLGPLLIYLTPRDLKHIQPAQNVTSLLPLLGSLELERGQARAIISIAASSPDWRWTLEQVQSLGKMRQYLDPMELKAAPASAFASPELLEEMLPSNRRGHHRQTKEIARVLKESKGDVSAWGTEDFRSMGRAASGLGVSDLEQLDPSVVQGAIEDIADADYSPRQRKVLLRKYQRARGVQNTAMSAAEVRQMKGLAADLSTSDLAHMDPEDIRESVDVFAKNAKRMKKTQKREIIKQLKEAPGGIKDAIRDMGDMVKELPLKDLDNLCTANFTTMADQNSTSVAAAGLMNWTDGQSMKLFRCFKDEVLGSGEAEGADLPALPTPTTIRYLGSIARGMTCSDINGFVADDILPTVGSMMEQEGWSPRQLDCTHRKVRSSLSEAHSDYTADFTETEIASLTGQLLKEFSVVELDTIPSSHCEMLYSEISEEDLMGLKREKRKVLTSRALQCLGVDGELDTLEQDTMDVIGNLACDLDADALRRLSSSTFTDNLYSLQKCCLDVDQLVVVGERLVQELGSPNQWLSDTISDIGPLLVSLSELEIQSLEEDQFSLVAEDVMVRFAEYKDKWRRHCDIDLQPQDISSREEGFVSVAIKAKDALVAVSQADGSRRKRRESTYSPTCDEIESLGDGNIAWTVDELGAMSADTFDSCGYALGEVTGFTDAQLAALLNKAKEAWGQAADMTPDQISQLGHIASKFTPAEISQLNLTETDTVYAIAQYHIYTTDQLGAGVARFLELSGVSVASLDSLDLTALGNFLCGLTVVEMASIPSSAYQEAASTIGDLRSCDAGQWASLKAKAVEEYGAIDTWMPEVFAEVGSLVAGFTAEELSSLSDVSIAGIKPHAVSLIGPQTLAAGWSSSQLSKLDQLQAEAVTEEQLAALSEERRSALLDAEYGDDVSLAEMDEVTEEENDGTQGKSAGYQSTGLVPTIIAMCNVISTAMQ</sequence>
<gene>
    <name evidence="10" type="primary">LOC110980837</name>
</gene>
<evidence type="ECO:0000256" key="7">
    <source>
        <dbReference type="SAM" id="SignalP"/>
    </source>
</evidence>
<dbReference type="PANTHER" id="PTHR23412">
    <property type="entry name" value="STEREOCILIN RELATED"/>
    <property type="match status" value="1"/>
</dbReference>
<evidence type="ECO:0000259" key="8">
    <source>
        <dbReference type="Pfam" id="PF21058"/>
    </source>
</evidence>
<keyword evidence="3 7" id="KW-0732">Signal</keyword>
<dbReference type="InterPro" id="IPR010335">
    <property type="entry name" value="Mesothelin"/>
</dbReference>
<dbReference type="GeneID" id="110980837"/>
<dbReference type="GO" id="GO:0009986">
    <property type="term" value="C:cell surface"/>
    <property type="evidence" value="ECO:0007669"/>
    <property type="project" value="TreeGrafter"/>
</dbReference>
<dbReference type="RefSeq" id="XP_022093538.1">
    <property type="nucleotide sequence ID" value="XM_022237846.1"/>
</dbReference>
<evidence type="ECO:0000313" key="10">
    <source>
        <dbReference type="RefSeq" id="XP_022093538.1"/>
    </source>
</evidence>
<evidence type="ECO:0000256" key="2">
    <source>
        <dbReference type="ARBA" id="ARBA00011016"/>
    </source>
</evidence>
<organism evidence="9 10">
    <name type="scientific">Acanthaster planci</name>
    <name type="common">Crown-of-thorns starfish</name>
    <dbReference type="NCBI Taxonomy" id="133434"/>
    <lineage>
        <taxon>Eukaryota</taxon>
        <taxon>Metazoa</taxon>
        <taxon>Echinodermata</taxon>
        <taxon>Eleutherozoa</taxon>
        <taxon>Asterozoa</taxon>
        <taxon>Asteroidea</taxon>
        <taxon>Valvatacea</taxon>
        <taxon>Valvatida</taxon>
        <taxon>Acanthasteridae</taxon>
        <taxon>Acanthaster</taxon>
    </lineage>
</organism>
<evidence type="ECO:0000313" key="9">
    <source>
        <dbReference type="Proteomes" id="UP000694845"/>
    </source>
</evidence>
<evidence type="ECO:0000256" key="3">
    <source>
        <dbReference type="ARBA" id="ARBA00022729"/>
    </source>
</evidence>
<dbReference type="GO" id="GO:0016020">
    <property type="term" value="C:membrane"/>
    <property type="evidence" value="ECO:0007669"/>
    <property type="project" value="UniProtKB-SubCell"/>
</dbReference>
<comment type="similarity">
    <text evidence="2">Belongs to the mesothelin family.</text>
</comment>
<dbReference type="Pfam" id="PF21058">
    <property type="entry name" value="Stereocilin"/>
    <property type="match status" value="1"/>
</dbReference>
<dbReference type="InterPro" id="IPR026664">
    <property type="entry name" value="Stereocilin-rel"/>
</dbReference>
<evidence type="ECO:0000256" key="1">
    <source>
        <dbReference type="ARBA" id="ARBA00004370"/>
    </source>
</evidence>
<dbReference type="AlphaFoldDB" id="A0A8B7YJV8"/>
<keyword evidence="5" id="KW-0472">Membrane</keyword>
<protein>
    <submittedName>
        <fullName evidence="10">Otoancorin-like</fullName>
    </submittedName>
</protein>
<keyword evidence="4" id="KW-0130">Cell adhesion</keyword>
<name>A0A8B7YJV8_ACAPL</name>
<evidence type="ECO:0000256" key="5">
    <source>
        <dbReference type="ARBA" id="ARBA00023136"/>
    </source>
</evidence>
<comment type="subcellular location">
    <subcellularLocation>
        <location evidence="1">Membrane</location>
    </subcellularLocation>
</comment>
<proteinExistence type="inferred from homology"/>
<accession>A0A8B7YJV8</accession>
<dbReference type="OMA" id="TCEMIDN"/>
<dbReference type="InterPro" id="IPR048992">
    <property type="entry name" value="Stereocilin_LRR"/>
</dbReference>
<feature type="domain" description="Stereocilin LRR" evidence="8">
    <location>
        <begin position="256"/>
        <end position="478"/>
    </location>
</feature>
<evidence type="ECO:0000256" key="4">
    <source>
        <dbReference type="ARBA" id="ARBA00022889"/>
    </source>
</evidence>
<keyword evidence="9" id="KW-1185">Reference proteome</keyword>
<feature type="signal peptide" evidence="7">
    <location>
        <begin position="1"/>
        <end position="24"/>
    </location>
</feature>
<evidence type="ECO:0000256" key="6">
    <source>
        <dbReference type="ARBA" id="ARBA00023180"/>
    </source>
</evidence>
<dbReference type="Proteomes" id="UP000694845">
    <property type="component" value="Unplaced"/>
</dbReference>
<dbReference type="OrthoDB" id="8195838at2759"/>